<feature type="compositionally biased region" description="Pro residues" evidence="1">
    <location>
        <begin position="135"/>
        <end position="144"/>
    </location>
</feature>
<keyword evidence="3" id="KW-1185">Reference proteome</keyword>
<feature type="compositionally biased region" description="Polar residues" evidence="1">
    <location>
        <begin position="90"/>
        <end position="117"/>
    </location>
</feature>
<organism evidence="2 3">
    <name type="scientific">Galemys pyrenaicus</name>
    <name type="common">Iberian desman</name>
    <name type="synonym">Pyrenean desman</name>
    <dbReference type="NCBI Taxonomy" id="202257"/>
    <lineage>
        <taxon>Eukaryota</taxon>
        <taxon>Metazoa</taxon>
        <taxon>Chordata</taxon>
        <taxon>Craniata</taxon>
        <taxon>Vertebrata</taxon>
        <taxon>Euteleostomi</taxon>
        <taxon>Mammalia</taxon>
        <taxon>Eutheria</taxon>
        <taxon>Laurasiatheria</taxon>
        <taxon>Eulipotyphla</taxon>
        <taxon>Talpidae</taxon>
        <taxon>Galemys</taxon>
    </lineage>
</organism>
<accession>A0A8J6DWG0</accession>
<feature type="region of interest" description="Disordered" evidence="1">
    <location>
        <begin position="83"/>
        <end position="144"/>
    </location>
</feature>
<dbReference type="Proteomes" id="UP000700334">
    <property type="component" value="Unassembled WGS sequence"/>
</dbReference>
<dbReference type="EMBL" id="JAGFMF010011413">
    <property type="protein sequence ID" value="KAG8523311.1"/>
    <property type="molecule type" value="Genomic_DNA"/>
</dbReference>
<sequence>MHRPQVYGQQSYGTCAQPPIGYTITAAPQGYSEPVHSYSIDAYDATTAVVTAAQVSHASQSACGTQSVYPAYGLQPALTIPAGLKDGNKPTDTSQLQYSKGGCNQPSLGYEQGNYSSPRAPGSYPMYQSPHHHPILPPPIPPHS</sequence>
<proteinExistence type="predicted"/>
<comment type="caution">
    <text evidence="2">The sequence shown here is derived from an EMBL/GenBank/DDBJ whole genome shotgun (WGS) entry which is preliminary data.</text>
</comment>
<protein>
    <submittedName>
        <fullName evidence="2">RNA-binding protein EWS</fullName>
    </submittedName>
</protein>
<gene>
    <name evidence="2" type="ORF">J0S82_013672</name>
</gene>
<reference evidence="2" key="1">
    <citation type="journal article" date="2021" name="Evol. Appl.">
        <title>The genome of the Pyrenean desman and the effects of bottlenecks and inbreeding on the genomic landscape of an endangered species.</title>
        <authorList>
            <person name="Escoda L."/>
            <person name="Castresana J."/>
        </authorList>
    </citation>
    <scope>NUCLEOTIDE SEQUENCE</scope>
    <source>
        <strain evidence="2">IBE-C5619</strain>
    </source>
</reference>
<evidence type="ECO:0000313" key="2">
    <source>
        <dbReference type="EMBL" id="KAG8523311.1"/>
    </source>
</evidence>
<evidence type="ECO:0000256" key="1">
    <source>
        <dbReference type="SAM" id="MobiDB-lite"/>
    </source>
</evidence>
<dbReference type="AlphaFoldDB" id="A0A8J6DWG0"/>
<name>A0A8J6DWG0_GALPY</name>
<evidence type="ECO:0000313" key="3">
    <source>
        <dbReference type="Proteomes" id="UP000700334"/>
    </source>
</evidence>